<evidence type="ECO:0000313" key="3">
    <source>
        <dbReference type="Proteomes" id="UP000664940"/>
    </source>
</evidence>
<organism evidence="2 3">
    <name type="scientific">Phyllostomus discolor</name>
    <name type="common">pale spear-nosed bat</name>
    <dbReference type="NCBI Taxonomy" id="89673"/>
    <lineage>
        <taxon>Eukaryota</taxon>
        <taxon>Metazoa</taxon>
        <taxon>Chordata</taxon>
        <taxon>Craniata</taxon>
        <taxon>Vertebrata</taxon>
        <taxon>Euteleostomi</taxon>
        <taxon>Mammalia</taxon>
        <taxon>Eutheria</taxon>
        <taxon>Laurasiatheria</taxon>
        <taxon>Chiroptera</taxon>
        <taxon>Yangochiroptera</taxon>
        <taxon>Phyllostomidae</taxon>
        <taxon>Phyllostominae</taxon>
        <taxon>Phyllostomus</taxon>
    </lineage>
</organism>
<protein>
    <submittedName>
        <fullName evidence="2">Uncharacterized protein</fullName>
    </submittedName>
</protein>
<proteinExistence type="predicted"/>
<sequence length="130" mass="13840">MPGTQDFLQVSGLLEMGSLGAPQGAEKPGAGDKYADPSLGLPQAVGHHPSLQPPASVLPWTPRAVWARKSPLPKSRLTTLWSNNRAAPWSLPTMSWCLSMTQVTVVWSGRDSGGKASPRQGINATGRQWA</sequence>
<evidence type="ECO:0000256" key="1">
    <source>
        <dbReference type="SAM" id="MobiDB-lite"/>
    </source>
</evidence>
<dbReference type="EMBL" id="JABVXQ010000004">
    <property type="protein sequence ID" value="KAF6116960.1"/>
    <property type="molecule type" value="Genomic_DNA"/>
</dbReference>
<feature type="region of interest" description="Disordered" evidence="1">
    <location>
        <begin position="18"/>
        <end position="57"/>
    </location>
</feature>
<comment type="caution">
    <text evidence="2">The sequence shown here is derived from an EMBL/GenBank/DDBJ whole genome shotgun (WGS) entry which is preliminary data.</text>
</comment>
<name>A0A834AWV5_9CHIR</name>
<feature type="compositionally biased region" description="Polar residues" evidence="1">
    <location>
        <begin position="120"/>
        <end position="130"/>
    </location>
</feature>
<dbReference type="Proteomes" id="UP000664940">
    <property type="component" value="Unassembled WGS sequence"/>
</dbReference>
<reference evidence="2 3" key="1">
    <citation type="journal article" date="2020" name="Nature">
        <title>Six reference-quality genomes reveal evolution of bat adaptations.</title>
        <authorList>
            <person name="Jebb D."/>
            <person name="Huang Z."/>
            <person name="Pippel M."/>
            <person name="Hughes G.M."/>
            <person name="Lavrichenko K."/>
            <person name="Devanna P."/>
            <person name="Winkler S."/>
            <person name="Jermiin L.S."/>
            <person name="Skirmuntt E.C."/>
            <person name="Katzourakis A."/>
            <person name="Burkitt-Gray L."/>
            <person name="Ray D.A."/>
            <person name="Sullivan K.A.M."/>
            <person name="Roscito J.G."/>
            <person name="Kirilenko B.M."/>
            <person name="Davalos L.M."/>
            <person name="Corthals A.P."/>
            <person name="Power M.L."/>
            <person name="Jones G."/>
            <person name="Ransome R.D."/>
            <person name="Dechmann D.K.N."/>
            <person name="Locatelli A.G."/>
            <person name="Puechmaille S.J."/>
            <person name="Fedrigo O."/>
            <person name="Jarvis E.D."/>
            <person name="Hiller M."/>
            <person name="Vernes S.C."/>
            <person name="Myers E.W."/>
            <person name="Teeling E.C."/>
        </authorList>
    </citation>
    <scope>NUCLEOTIDE SEQUENCE [LARGE SCALE GENOMIC DNA]</scope>
    <source>
        <strain evidence="2">Bat1K_MPI-CBG_1</strain>
    </source>
</reference>
<dbReference type="AlphaFoldDB" id="A0A834AWV5"/>
<feature type="region of interest" description="Disordered" evidence="1">
    <location>
        <begin position="110"/>
        <end position="130"/>
    </location>
</feature>
<evidence type="ECO:0000313" key="2">
    <source>
        <dbReference type="EMBL" id="KAF6116960.1"/>
    </source>
</evidence>
<gene>
    <name evidence="2" type="ORF">HJG60_020225</name>
</gene>
<accession>A0A834AWV5</accession>